<evidence type="ECO:0000256" key="1">
    <source>
        <dbReference type="SAM" id="Phobius"/>
    </source>
</evidence>
<protein>
    <submittedName>
        <fullName evidence="2">Uncharacterized protein</fullName>
    </submittedName>
</protein>
<feature type="transmembrane region" description="Helical" evidence="1">
    <location>
        <begin position="16"/>
        <end position="45"/>
    </location>
</feature>
<dbReference type="RefSeq" id="WP_160130368.1">
    <property type="nucleotide sequence ID" value="NZ_CP019288.1"/>
</dbReference>
<dbReference type="AlphaFoldDB" id="A0A7L4ZM49"/>
<name>A0A7L4ZM49_9FLAO</name>
<accession>A0A7L4ZM49</accession>
<keyword evidence="1" id="KW-0812">Transmembrane</keyword>
<keyword evidence="1" id="KW-0472">Membrane</keyword>
<dbReference type="EMBL" id="CP019288">
    <property type="protein sequence ID" value="QHI37773.1"/>
    <property type="molecule type" value="Genomic_DNA"/>
</dbReference>
<reference evidence="2 3" key="1">
    <citation type="journal article" date="2013" name="Int. J. Syst. Evol. Microbiol.">
        <title>Kordia antarctica sp. nov., isolated from Antarctic seawater.</title>
        <authorList>
            <person name="Baek K."/>
            <person name="Choi A."/>
            <person name="Kang I."/>
            <person name="Lee K."/>
            <person name="Cho J.C."/>
        </authorList>
    </citation>
    <scope>NUCLEOTIDE SEQUENCE [LARGE SCALE GENOMIC DNA]</scope>
    <source>
        <strain evidence="2 3">IMCC3317</strain>
    </source>
</reference>
<proteinExistence type="predicted"/>
<keyword evidence="1" id="KW-1133">Transmembrane helix</keyword>
<keyword evidence="3" id="KW-1185">Reference proteome</keyword>
<organism evidence="2 3">
    <name type="scientific">Kordia antarctica</name>
    <dbReference type="NCBI Taxonomy" id="1218801"/>
    <lineage>
        <taxon>Bacteria</taxon>
        <taxon>Pseudomonadati</taxon>
        <taxon>Bacteroidota</taxon>
        <taxon>Flavobacteriia</taxon>
        <taxon>Flavobacteriales</taxon>
        <taxon>Flavobacteriaceae</taxon>
        <taxon>Kordia</taxon>
    </lineage>
</organism>
<sequence>METPKTTHKIISFGKFLIVLGAIFGIHPFAVIISIPLYVIGLIIIWKSTIVSRKRKIIWTIAPVFGIFIVWILIILITLIFD</sequence>
<evidence type="ECO:0000313" key="3">
    <source>
        <dbReference type="Proteomes" id="UP000464657"/>
    </source>
</evidence>
<dbReference type="Proteomes" id="UP000464657">
    <property type="component" value="Chromosome"/>
</dbReference>
<gene>
    <name evidence="2" type="ORF">IMCC3317_31550</name>
</gene>
<evidence type="ECO:0000313" key="2">
    <source>
        <dbReference type="EMBL" id="QHI37773.1"/>
    </source>
</evidence>
<feature type="transmembrane region" description="Helical" evidence="1">
    <location>
        <begin position="57"/>
        <end position="81"/>
    </location>
</feature>
<dbReference type="KEGG" id="kan:IMCC3317_31550"/>